<keyword evidence="3" id="KW-1185">Reference proteome</keyword>
<protein>
    <submittedName>
        <fullName evidence="2">Uncharacterized protein</fullName>
    </submittedName>
</protein>
<keyword evidence="1" id="KW-0472">Membrane</keyword>
<dbReference type="EMBL" id="JBHUGH010000011">
    <property type="protein sequence ID" value="MFD1913390.1"/>
    <property type="molecule type" value="Genomic_DNA"/>
</dbReference>
<sequence length="71" mass="7500">MDWLVWIGAAMTVAGIAGIGWCVTIALRLRRAALSEEEQRARLQRAVIINISSLGLSALGLALVVTGIILG</sequence>
<reference evidence="3" key="1">
    <citation type="journal article" date="2019" name="Int. J. Syst. Evol. Microbiol.">
        <title>The Global Catalogue of Microorganisms (GCM) 10K type strain sequencing project: providing services to taxonomists for standard genome sequencing and annotation.</title>
        <authorList>
            <consortium name="The Broad Institute Genomics Platform"/>
            <consortium name="The Broad Institute Genome Sequencing Center for Infectious Disease"/>
            <person name="Wu L."/>
            <person name="Ma J."/>
        </authorList>
    </citation>
    <scope>NUCLEOTIDE SEQUENCE [LARGE SCALE GENOMIC DNA]</scope>
    <source>
        <strain evidence="3">CGMCC 4.7242</strain>
    </source>
</reference>
<evidence type="ECO:0000313" key="2">
    <source>
        <dbReference type="EMBL" id="MFD1913390.1"/>
    </source>
</evidence>
<evidence type="ECO:0000256" key="1">
    <source>
        <dbReference type="SAM" id="Phobius"/>
    </source>
</evidence>
<comment type="caution">
    <text evidence="2">The sequence shown here is derived from an EMBL/GenBank/DDBJ whole genome shotgun (WGS) entry which is preliminary data.</text>
</comment>
<evidence type="ECO:0000313" key="3">
    <source>
        <dbReference type="Proteomes" id="UP001597353"/>
    </source>
</evidence>
<accession>A0ABW4S753</accession>
<gene>
    <name evidence="2" type="ORF">ACFSGJ_14340</name>
</gene>
<feature type="transmembrane region" description="Helical" evidence="1">
    <location>
        <begin position="6"/>
        <end position="27"/>
    </location>
</feature>
<organism evidence="2 3">
    <name type="scientific">Halodurantibacterium flavum</name>
    <dbReference type="NCBI Taxonomy" id="1382802"/>
    <lineage>
        <taxon>Bacteria</taxon>
        <taxon>Pseudomonadati</taxon>
        <taxon>Pseudomonadota</taxon>
        <taxon>Alphaproteobacteria</taxon>
        <taxon>Rhodobacterales</taxon>
        <taxon>Paracoccaceae</taxon>
        <taxon>Halodurantibacterium</taxon>
    </lineage>
</organism>
<dbReference type="Proteomes" id="UP001597353">
    <property type="component" value="Unassembled WGS sequence"/>
</dbReference>
<dbReference type="RefSeq" id="WP_390263212.1">
    <property type="nucleotide sequence ID" value="NZ_JBHUGH010000011.1"/>
</dbReference>
<keyword evidence="1" id="KW-0812">Transmembrane</keyword>
<proteinExistence type="predicted"/>
<name>A0ABW4S753_9RHOB</name>
<keyword evidence="1" id="KW-1133">Transmembrane helix</keyword>
<feature type="transmembrane region" description="Helical" evidence="1">
    <location>
        <begin position="47"/>
        <end position="70"/>
    </location>
</feature>